<dbReference type="Pfam" id="PF13196">
    <property type="entry name" value="DUF4012"/>
    <property type="match status" value="1"/>
</dbReference>
<evidence type="ECO:0000313" key="3">
    <source>
        <dbReference type="Proteomes" id="UP000266915"/>
    </source>
</evidence>
<comment type="caution">
    <text evidence="2">The sequence shown here is derived from an EMBL/GenBank/DDBJ whole genome shotgun (WGS) entry which is preliminary data.</text>
</comment>
<organism evidence="2 3">
    <name type="scientific">Plantibacter flavus</name>
    <dbReference type="NCBI Taxonomy" id="150123"/>
    <lineage>
        <taxon>Bacteria</taxon>
        <taxon>Bacillati</taxon>
        <taxon>Actinomycetota</taxon>
        <taxon>Actinomycetes</taxon>
        <taxon>Micrococcales</taxon>
        <taxon>Microbacteriaceae</taxon>
        <taxon>Plantibacter</taxon>
    </lineage>
</organism>
<dbReference type="Proteomes" id="UP000266915">
    <property type="component" value="Unassembled WGS sequence"/>
</dbReference>
<dbReference type="RefSeq" id="WP_085512446.1">
    <property type="nucleotide sequence ID" value="NZ_FXAP01000004.1"/>
</dbReference>
<evidence type="ECO:0000256" key="1">
    <source>
        <dbReference type="SAM" id="Phobius"/>
    </source>
</evidence>
<keyword evidence="1" id="KW-0472">Membrane</keyword>
<keyword evidence="1" id="KW-0812">Transmembrane</keyword>
<name>A0A3N2C5G3_9MICO</name>
<dbReference type="AlphaFoldDB" id="A0A3N2C5G3"/>
<dbReference type="InterPro" id="IPR025101">
    <property type="entry name" value="DUF4012"/>
</dbReference>
<protein>
    <submittedName>
        <fullName evidence="2">Uncharacterized protein DUF4012</fullName>
    </submittedName>
</protein>
<evidence type="ECO:0000313" key="2">
    <source>
        <dbReference type="EMBL" id="ROR82670.1"/>
    </source>
</evidence>
<keyword evidence="3" id="KW-1185">Reference proteome</keyword>
<reference evidence="2 3" key="1">
    <citation type="submission" date="2018-11" db="EMBL/GenBank/DDBJ databases">
        <title>Sequencing the genomes of 1000 actinobacteria strains.</title>
        <authorList>
            <person name="Klenk H.-P."/>
        </authorList>
    </citation>
    <scope>NUCLEOTIDE SEQUENCE [LARGE SCALE GENOMIC DNA]</scope>
    <source>
        <strain evidence="2 3">DSM 14012</strain>
    </source>
</reference>
<accession>A0A3N2C5G3</accession>
<gene>
    <name evidence="2" type="ORF">EDD42_2764</name>
</gene>
<dbReference type="EMBL" id="RKHL01000001">
    <property type="protein sequence ID" value="ROR82670.1"/>
    <property type="molecule type" value="Genomic_DNA"/>
</dbReference>
<feature type="transmembrane region" description="Helical" evidence="1">
    <location>
        <begin position="21"/>
        <end position="41"/>
    </location>
</feature>
<proteinExistence type="predicted"/>
<sequence length="599" mass="61597">MADPRPATAGIRLPGRRRSRLWWVALAVLLVVLALGAWLGVRASLAKNALEAAQSEAKSLQSAVLKGDASGTEATQRALTTHTGEAVSLTSDPVWRAAEAVPFIGVNFSAVRQAAAATDDVAVDVVPKVVEIADQVNLSSLLPGDGSIATEPLRAVAPTVAEAAAAADIIAGRVDTIGTDGALPVVADAVEKLTRTITGASTMLDTAARATALLPDMAGGAGPRNIMVMIQNNAELRSSGGIAGAVALIHAENGAITFAGTRGSDDFSGFPAPVLPLTPFEQNVYTDNLGRYIQDTNLTVDFSRTGELAAAMGTQVFGVPIDTVVAVDPYVLAHLLEATGPVALPDGTELTADNAAKTLLSDVYARFPDRLVQDAFFAAVSGAVFEGMISRSPDPGALVQALSESGAENRLHVWSAVPAEQALIAQTSLAGIPPATDDAAVYTGVYLEDLTRAKMDYYLETKVDIRDARCTKQGAEYVVAVTLTSTAPADAATSLPDYVTAGGRFGTPAGDIATRVVIHGPLGAALLGASDGEDLPVKAVTDPNGRLYAQTDVTLTPGATTELVFTVLAPKASDVPPNLVTTPGITGKTTISAFPRCGS</sequence>
<keyword evidence="1" id="KW-1133">Transmembrane helix</keyword>